<evidence type="ECO:0000313" key="2">
    <source>
        <dbReference type="EMBL" id="BCT75620.1"/>
    </source>
</evidence>
<dbReference type="RefSeq" id="WP_229232344.1">
    <property type="nucleotide sequence ID" value="NZ_AP024525.1"/>
</dbReference>
<evidence type="ECO:0000256" key="1">
    <source>
        <dbReference type="SAM" id="MobiDB-lite"/>
    </source>
</evidence>
<reference evidence="2 3" key="1">
    <citation type="journal article" date="2021" name="J. Biosci. Bioeng.">
        <title>Identification and characterization of a chc gene cluster responsible for the aromatization pathway of cyclohexanecarboxylate degradation in Sinomonas cyclohexanicum ATCC 51369.</title>
        <authorList>
            <person name="Yamamoto T."/>
            <person name="Hasegawa Y."/>
            <person name="Lau P.C.K."/>
            <person name="Iwaki H."/>
        </authorList>
    </citation>
    <scope>NUCLEOTIDE SEQUENCE [LARGE SCALE GENOMIC DNA]</scope>
    <source>
        <strain evidence="2 3">ATCC 51369</strain>
    </source>
</reference>
<proteinExistence type="predicted"/>
<organism evidence="2 3">
    <name type="scientific">Sinomonas cyclohexanicum</name>
    <name type="common">Corynebacterium cyclohexanicum</name>
    <dbReference type="NCBI Taxonomy" id="322009"/>
    <lineage>
        <taxon>Bacteria</taxon>
        <taxon>Bacillati</taxon>
        <taxon>Actinomycetota</taxon>
        <taxon>Actinomycetes</taxon>
        <taxon>Micrococcales</taxon>
        <taxon>Micrococcaceae</taxon>
        <taxon>Sinomonas</taxon>
    </lineage>
</organism>
<sequence>MTALAIPEPAEPLTLSALIRTVLTDTDLVTPDEVADEVAARTPDECLRDFYRAALRERVRAAMQISAAAAMHASDDDDETSPTGHRTSVTHDGIAGRGAKQKPVRSGKFAAINAKHLERLRQIIQVGDVRKRFGDLTRDDLLTAADARDVMASRNAAMAAKFRRVEKEMANRGTATVRDLPPDVLDTALKG</sequence>
<name>A0ABM7PTP0_SINCY</name>
<gene>
    <name evidence="2" type="ORF">SCMU_14620</name>
</gene>
<keyword evidence="3" id="KW-1185">Reference proteome</keyword>
<dbReference type="EMBL" id="AP024525">
    <property type="protein sequence ID" value="BCT75620.1"/>
    <property type="molecule type" value="Genomic_DNA"/>
</dbReference>
<protein>
    <submittedName>
        <fullName evidence="2">Uncharacterized protein</fullName>
    </submittedName>
</protein>
<accession>A0ABM7PTP0</accession>
<evidence type="ECO:0000313" key="3">
    <source>
        <dbReference type="Proteomes" id="UP001319861"/>
    </source>
</evidence>
<feature type="region of interest" description="Disordered" evidence="1">
    <location>
        <begin position="70"/>
        <end position="102"/>
    </location>
</feature>
<dbReference type="Proteomes" id="UP001319861">
    <property type="component" value="Chromosome"/>
</dbReference>